<proteinExistence type="predicted"/>
<evidence type="ECO:0000313" key="1">
    <source>
        <dbReference type="EMBL" id="SDI35901.1"/>
    </source>
</evidence>
<dbReference type="RefSeq" id="WP_074755764.1">
    <property type="nucleotide sequence ID" value="NZ_FNCO01000012.1"/>
</dbReference>
<organism evidence="1 2">
    <name type="scientific">Pseudomonas abietaniphila</name>
    <dbReference type="NCBI Taxonomy" id="89065"/>
    <lineage>
        <taxon>Bacteria</taxon>
        <taxon>Pseudomonadati</taxon>
        <taxon>Pseudomonadota</taxon>
        <taxon>Gammaproteobacteria</taxon>
        <taxon>Pseudomonadales</taxon>
        <taxon>Pseudomonadaceae</taxon>
        <taxon>Pseudomonas</taxon>
    </lineage>
</organism>
<protein>
    <submittedName>
        <fullName evidence="1">Uncharacterized protein</fullName>
    </submittedName>
</protein>
<name>A0A1G8JXJ9_9PSED</name>
<keyword evidence="2" id="KW-1185">Reference proteome</keyword>
<accession>A0A1G8JXJ9</accession>
<dbReference type="AlphaFoldDB" id="A0A1G8JXJ9"/>
<dbReference type="OrthoDB" id="6881726at2"/>
<dbReference type="Proteomes" id="UP000182894">
    <property type="component" value="Unassembled WGS sequence"/>
</dbReference>
<sequence>MPMIDRYEMSIPSHMRLIDARSALNVLERFVQEADVQIDRDVLADKLEPLIDALTEAADAALPVDSHEAFNRWACELGYIALSPKEAELIQDIRSCTEEGQEDISKMVEQTLETKERVFGQ</sequence>
<reference evidence="2" key="1">
    <citation type="submission" date="2016-10" db="EMBL/GenBank/DDBJ databases">
        <authorList>
            <person name="Varghese N."/>
            <person name="Submissions S."/>
        </authorList>
    </citation>
    <scope>NUCLEOTIDE SEQUENCE [LARGE SCALE GENOMIC DNA]</scope>
    <source>
        <strain evidence="2">ATCC 700689</strain>
    </source>
</reference>
<gene>
    <name evidence="1" type="ORF">SAMN05216605_112194</name>
</gene>
<evidence type="ECO:0000313" key="2">
    <source>
        <dbReference type="Proteomes" id="UP000182894"/>
    </source>
</evidence>
<dbReference type="EMBL" id="FNCO01000012">
    <property type="protein sequence ID" value="SDI35901.1"/>
    <property type="molecule type" value="Genomic_DNA"/>
</dbReference>